<dbReference type="Proteomes" id="UP000248724">
    <property type="component" value="Unassembled WGS sequence"/>
</dbReference>
<organism evidence="3 4">
    <name type="scientific">Candidatus Aeolococcus gillhamiae</name>
    <dbReference type="NCBI Taxonomy" id="3127015"/>
    <lineage>
        <taxon>Bacteria</taxon>
        <taxon>Bacillati</taxon>
        <taxon>Candidatus Dormiibacterota</taxon>
        <taxon>Candidatus Dormibacteria</taxon>
        <taxon>Candidatus Aeolococcales</taxon>
        <taxon>Candidatus Aeolococcaceae</taxon>
        <taxon>Candidatus Aeolococcus</taxon>
    </lineage>
</organism>
<dbReference type="PANTHER" id="PTHR33406:SF13">
    <property type="entry name" value="MEMBRANE PROTEIN YDFJ"/>
    <property type="match status" value="1"/>
</dbReference>
<dbReference type="AlphaFoldDB" id="A0A2W6AGM0"/>
<keyword evidence="1" id="KW-0812">Transmembrane</keyword>
<evidence type="ECO:0000313" key="4">
    <source>
        <dbReference type="Proteomes" id="UP000248724"/>
    </source>
</evidence>
<comment type="caution">
    <text evidence="3">The sequence shown here is derived from an EMBL/GenBank/DDBJ whole genome shotgun (WGS) entry which is preliminary data.</text>
</comment>
<feature type="domain" description="Protein export membrane protein SecD/SecF C-terminal" evidence="2">
    <location>
        <begin position="417"/>
        <end position="581"/>
    </location>
</feature>
<dbReference type="InterPro" id="IPR048634">
    <property type="entry name" value="SecD_SecF_C"/>
</dbReference>
<dbReference type="Gene3D" id="1.20.1640.10">
    <property type="entry name" value="Multidrug efflux transporter AcrB transmembrane domain"/>
    <property type="match status" value="1"/>
</dbReference>
<gene>
    <name evidence="3" type="ORF">DLM65_03415</name>
</gene>
<feature type="transmembrane region" description="Helical" evidence="1">
    <location>
        <begin position="419"/>
        <end position="438"/>
    </location>
</feature>
<reference evidence="3 4" key="1">
    <citation type="journal article" date="2017" name="Nature">
        <title>Atmospheric trace gases support primary production in Antarctic desert surface soil.</title>
        <authorList>
            <person name="Ji M."/>
            <person name="Greening C."/>
            <person name="Vanwonterghem I."/>
            <person name="Carere C.R."/>
            <person name="Bay S.K."/>
            <person name="Steen J.A."/>
            <person name="Montgomery K."/>
            <person name="Lines T."/>
            <person name="Beardall J."/>
            <person name="van Dorst J."/>
            <person name="Snape I."/>
            <person name="Stott M.B."/>
            <person name="Hugenholtz P."/>
            <person name="Ferrari B.C."/>
        </authorList>
    </citation>
    <scope>NUCLEOTIDE SEQUENCE [LARGE SCALE GENOMIC DNA]</scope>
    <source>
        <strain evidence="3">RRmetagenome_bin12</strain>
    </source>
</reference>
<dbReference type="GO" id="GO:0005886">
    <property type="term" value="C:plasma membrane"/>
    <property type="evidence" value="ECO:0007669"/>
    <property type="project" value="TreeGrafter"/>
</dbReference>
<evidence type="ECO:0000256" key="1">
    <source>
        <dbReference type="SAM" id="Phobius"/>
    </source>
</evidence>
<sequence length="682" mass="71091">MLRRVAGPTARHPLMVLLIALLVCAGLATGFVRYSVDAGQSLLVGSSSTAGQANKAFTQSFGTDPIVVVLTAGNPTAPYLERNLQRLTALEQDLAHDPRVAQVLGPGTVANSALSATTAEVSKVLTEYPTFVAETAYIDARQKGQTDATTLRTQFQTNVTSATQLLELYVARAAADAHQARQTYSQKAIPPGNRLLDTQEKAAEAAVVNDPLPPLFAEYLAGPGNAVDAASARIFFDRLTAAFGDCDSSIAQLLGINPTCQIYLARILLDLPNCPTEGSVQAAGARGQEVFCNPKTAWAAVLPTPATNANGAIVAREVITVRLTTAAAADRAAVLAMRQKISDLLSTGIASDAFTRGFSAAQFTQLKQLGPLAPSDCGGVGQQQNASCYAKYHDHAFHFLIAGAPLLTYGVVDSMSTTLLVLLPVVMALMAILLVVTFRVRGRLWPLLAAAGAVGATVGVSLWLGIPITPAVLAGVPVLVGLAVDYAVQLVARYDEARGLGAARDGAIEEAMLRSGPATFTAAVATLAGFGTLLIFAGIDAGPLVAIPLVAEFALVLFAGVIVSWLAALFIALPAAALWGRRGRATSARPATPVKAERTLGIASAWRGAVVPAVIVALIGWVLLPRVPVQTQVDQLLASSLPQLQDVNTVRDQTGYGNEVDIYLKGQVAGPYNQPGTPANVT</sequence>
<proteinExistence type="predicted"/>
<dbReference type="Pfam" id="PF02355">
    <property type="entry name" value="SecD_SecF_C"/>
    <property type="match status" value="1"/>
</dbReference>
<evidence type="ECO:0000259" key="2">
    <source>
        <dbReference type="Pfam" id="PF02355"/>
    </source>
</evidence>
<dbReference type="SUPFAM" id="SSF82866">
    <property type="entry name" value="Multidrug efflux transporter AcrB transmembrane domain"/>
    <property type="match status" value="1"/>
</dbReference>
<keyword evidence="1" id="KW-0472">Membrane</keyword>
<feature type="transmembrane region" description="Helical" evidence="1">
    <location>
        <begin position="472"/>
        <end position="492"/>
    </location>
</feature>
<keyword evidence="1" id="KW-1133">Transmembrane helix</keyword>
<feature type="transmembrane region" description="Helical" evidence="1">
    <location>
        <begin position="445"/>
        <end position="466"/>
    </location>
</feature>
<dbReference type="InterPro" id="IPR050545">
    <property type="entry name" value="Mycobact_MmpL"/>
</dbReference>
<dbReference type="EMBL" id="QHBU01000062">
    <property type="protein sequence ID" value="PZR82654.1"/>
    <property type="molecule type" value="Genomic_DNA"/>
</dbReference>
<name>A0A2W6AGM0_9BACT</name>
<dbReference type="PANTHER" id="PTHR33406">
    <property type="entry name" value="MEMBRANE PROTEIN MJ1562-RELATED"/>
    <property type="match status" value="1"/>
</dbReference>
<feature type="transmembrane region" description="Helical" evidence="1">
    <location>
        <begin position="553"/>
        <end position="579"/>
    </location>
</feature>
<feature type="non-terminal residue" evidence="3">
    <location>
        <position position="682"/>
    </location>
</feature>
<protein>
    <recommendedName>
        <fullName evidence="2">Protein export membrane protein SecD/SecF C-terminal domain-containing protein</fullName>
    </recommendedName>
</protein>
<accession>A0A2W6AGM0</accession>
<evidence type="ECO:0000313" key="3">
    <source>
        <dbReference type="EMBL" id="PZR82654.1"/>
    </source>
</evidence>
<feature type="transmembrane region" description="Helical" evidence="1">
    <location>
        <begin position="600"/>
        <end position="624"/>
    </location>
</feature>
<feature type="transmembrane region" description="Helical" evidence="1">
    <location>
        <begin position="522"/>
        <end position="547"/>
    </location>
</feature>